<dbReference type="EMBL" id="SNWM01000004">
    <property type="protein sequence ID" value="TDO20818.1"/>
    <property type="molecule type" value="Genomic_DNA"/>
</dbReference>
<dbReference type="Proteomes" id="UP000295499">
    <property type="component" value="Unassembled WGS sequence"/>
</dbReference>
<protein>
    <submittedName>
        <fullName evidence="1">Uncharacterized protein</fullName>
    </submittedName>
</protein>
<gene>
    <name evidence="1" type="ORF">CLV32_3452</name>
</gene>
<keyword evidence="2" id="KW-1185">Reference proteome</keyword>
<evidence type="ECO:0000313" key="2">
    <source>
        <dbReference type="Proteomes" id="UP000295499"/>
    </source>
</evidence>
<dbReference type="OrthoDB" id="798795at2"/>
<dbReference type="RefSeq" id="WP_133557619.1">
    <property type="nucleotide sequence ID" value="NZ_SNWM01000004.1"/>
</dbReference>
<organism evidence="1 2">
    <name type="scientific">Pedobacter duraquae</name>
    <dbReference type="NCBI Taxonomy" id="425511"/>
    <lineage>
        <taxon>Bacteria</taxon>
        <taxon>Pseudomonadati</taxon>
        <taxon>Bacteroidota</taxon>
        <taxon>Sphingobacteriia</taxon>
        <taxon>Sphingobacteriales</taxon>
        <taxon>Sphingobacteriaceae</taxon>
        <taxon>Pedobacter</taxon>
    </lineage>
</organism>
<proteinExistence type="predicted"/>
<accession>A0A4R6IGH1</accession>
<dbReference type="AlphaFoldDB" id="A0A4R6IGH1"/>
<reference evidence="1 2" key="1">
    <citation type="submission" date="2019-03" db="EMBL/GenBank/DDBJ databases">
        <title>Genomic Encyclopedia of Archaeal and Bacterial Type Strains, Phase II (KMG-II): from individual species to whole genera.</title>
        <authorList>
            <person name="Goeker M."/>
        </authorList>
    </citation>
    <scope>NUCLEOTIDE SEQUENCE [LARGE SCALE GENOMIC DNA]</scope>
    <source>
        <strain evidence="1 2">DSM 19034</strain>
    </source>
</reference>
<evidence type="ECO:0000313" key="1">
    <source>
        <dbReference type="EMBL" id="TDO20818.1"/>
    </source>
</evidence>
<sequence>MGLFKTIVISAAVYGAYKFFTETDALGRTRLDEIKEQVPELIGKARAIKEDLTDGYLPQEY</sequence>
<comment type="caution">
    <text evidence="1">The sequence shown here is derived from an EMBL/GenBank/DDBJ whole genome shotgun (WGS) entry which is preliminary data.</text>
</comment>
<name>A0A4R6IGH1_9SPHI</name>